<dbReference type="VEuPathDB" id="TriTrypDB:TM35_000113160"/>
<reference evidence="3 4" key="1">
    <citation type="submission" date="2017-03" db="EMBL/GenBank/DDBJ databases">
        <title>An alternative strategy for trypanosome survival in the mammalian bloodstream revealed through genome and transcriptome analysis of the ubiquitous bovine parasite Trypanosoma (Megatrypanum) theileri.</title>
        <authorList>
            <person name="Kelly S."/>
            <person name="Ivens A."/>
            <person name="Mott A."/>
            <person name="O'Neill E."/>
            <person name="Emms D."/>
            <person name="Macleod O."/>
            <person name="Voorheis P."/>
            <person name="Matthews J."/>
            <person name="Matthews K."/>
            <person name="Carrington M."/>
        </authorList>
    </citation>
    <scope>NUCLEOTIDE SEQUENCE [LARGE SCALE GENOMIC DNA]</scope>
    <source>
        <strain evidence="3">Edinburgh</strain>
    </source>
</reference>
<dbReference type="RefSeq" id="XP_028883848.1">
    <property type="nucleotide sequence ID" value="XM_029025025.1"/>
</dbReference>
<feature type="coiled-coil region" evidence="1">
    <location>
        <begin position="456"/>
        <end position="483"/>
    </location>
</feature>
<gene>
    <name evidence="3" type="ORF">TM35_000113160</name>
</gene>
<dbReference type="Proteomes" id="UP000192257">
    <property type="component" value="Unassembled WGS sequence"/>
</dbReference>
<keyword evidence="4" id="KW-1185">Reference proteome</keyword>
<dbReference type="AlphaFoldDB" id="A0A1X0NYM1"/>
<name>A0A1X0NYM1_9TRYP</name>
<organism evidence="3 4">
    <name type="scientific">Trypanosoma theileri</name>
    <dbReference type="NCBI Taxonomy" id="67003"/>
    <lineage>
        <taxon>Eukaryota</taxon>
        <taxon>Discoba</taxon>
        <taxon>Euglenozoa</taxon>
        <taxon>Kinetoplastea</taxon>
        <taxon>Metakinetoplastina</taxon>
        <taxon>Trypanosomatida</taxon>
        <taxon>Trypanosomatidae</taxon>
        <taxon>Trypanosoma</taxon>
    </lineage>
</organism>
<keyword evidence="1" id="KW-0175">Coiled coil</keyword>
<evidence type="ECO:0000256" key="2">
    <source>
        <dbReference type="SAM" id="MobiDB-lite"/>
    </source>
</evidence>
<sequence length="900" mass="108232">MSNSRGVGRSESDGKENHRRRQRSESASSTGWQITSNSRCIVCGRLGDTCDCRTTRMDPMLKRQKLDNFLLNTPYVRCKQMKALDDVTREESRQRRRWIERWGEEFEVIAQIALTRRRMVFLKHEELTEREVITATERKEWAETLALADRYIVLLALARHEREERLSLYMSAEREAQKVMIWHSFVFQLLSLQSRETALRNALINHEAAAIASLKSLDVELLNVMDRNEKERCSVCKEYWEQREEIVLLWQREVESLQKMILDDKERVEWIMQERYQMFELCVKEKTELVSKEMEIRGFFSSREMEERNLVQEKIRCCEEQRDAMAQQESSARIMIIQNVDFTFNELLLKFKHEEEEIRKLNEFQYQQSENELRQAIHYLQMIVEEEKTIFAALIAQEHHEKDQRYQWMLEKERQRTEFEHNTLYQIQQLYTEEEEARHVLKSKMQEDEIGVAAWIQHKLRKLRELEEAVLNQKGEIRMKEHEERFALVSHKAEHEDAVRRWIDQKEIVRQSIITEETSSRANGIEMEHAAREEIAWHFDSGLEKCHSFLQERKEAQVKFQQKALAVLGEIMQQEVKALALLQDAAQMDMENALEEEKQRVRLEFLNMETEQRSCMLQQEIRCRENISTQMQLQRNFFAKEAQELLKARLCEIMAVEESQRHVLLHLEEESAEHLWILSRRSWEDAQRVERERIREELRQREIALMEDERLYCEDEVLIFDKIKTSRRGEEYQREERDEDDEDNNDDIMNYSCMDETWKLQRQYVLNELGLEEKDGKELTPSSVEFLVKVMNLISEKKALVMAELHQAEKEAEEVERKVEKQKILLSNAKERCEELKEKLNRDTADHERRTAMYRDARQKEESQLERERERLQTKTEELSKMQEKVSGMREAIHNQYQRR</sequence>
<feature type="region of interest" description="Disordered" evidence="2">
    <location>
        <begin position="1"/>
        <end position="30"/>
    </location>
</feature>
<comment type="caution">
    <text evidence="3">The sequence shown here is derived from an EMBL/GenBank/DDBJ whole genome shotgun (WGS) entry which is preliminary data.</text>
</comment>
<protein>
    <submittedName>
        <fullName evidence="3">Uncharacterized protein</fullName>
    </submittedName>
</protein>
<feature type="compositionally biased region" description="Basic and acidic residues" evidence="2">
    <location>
        <begin position="837"/>
        <end position="893"/>
    </location>
</feature>
<dbReference type="EMBL" id="NBCO01000011">
    <property type="protein sequence ID" value="ORC89782.1"/>
    <property type="molecule type" value="Genomic_DNA"/>
</dbReference>
<proteinExistence type="predicted"/>
<evidence type="ECO:0000313" key="3">
    <source>
        <dbReference type="EMBL" id="ORC89782.1"/>
    </source>
</evidence>
<accession>A0A1X0NYM1</accession>
<evidence type="ECO:0000256" key="1">
    <source>
        <dbReference type="SAM" id="Coils"/>
    </source>
</evidence>
<evidence type="ECO:0000313" key="4">
    <source>
        <dbReference type="Proteomes" id="UP000192257"/>
    </source>
</evidence>
<dbReference type="GeneID" id="39984805"/>
<feature type="region of interest" description="Disordered" evidence="2">
    <location>
        <begin position="837"/>
        <end position="900"/>
    </location>
</feature>
<dbReference type="OrthoDB" id="251281at2759"/>